<keyword evidence="2 4" id="KW-0472">Membrane</keyword>
<dbReference type="Gene3D" id="3.30.1450.10">
    <property type="match status" value="1"/>
</dbReference>
<keyword evidence="8" id="KW-1185">Reference proteome</keyword>
<dbReference type="EMBL" id="JACJUU010000004">
    <property type="protein sequence ID" value="MBC2769788.1"/>
    <property type="molecule type" value="Genomic_DNA"/>
</dbReference>
<dbReference type="Pfam" id="PF04355">
    <property type="entry name" value="BamE"/>
    <property type="match status" value="1"/>
</dbReference>
<dbReference type="InterPro" id="IPR007450">
    <property type="entry name" value="BamE_dom"/>
</dbReference>
<comment type="function">
    <text evidence="4">Part of the outer membrane protein assembly complex, which is involved in assembly and insertion of beta-barrel proteins into the outer membrane.</text>
</comment>
<protein>
    <recommendedName>
        <fullName evidence="4">Outer membrane protein assembly factor BamE</fullName>
    </recommendedName>
</protein>
<reference evidence="7 8" key="1">
    <citation type="submission" date="2020-08" db="EMBL/GenBank/DDBJ databases">
        <title>Paraeoetvoesia sp. YC-7-48 draft genome sequence.</title>
        <authorList>
            <person name="Yao L."/>
        </authorList>
    </citation>
    <scope>NUCLEOTIDE SEQUENCE [LARGE SCALE GENOMIC DNA]</scope>
    <source>
        <strain evidence="8">YC-7-48</strain>
    </source>
</reference>
<dbReference type="PANTHER" id="PTHR37482:SF1">
    <property type="entry name" value="OUTER MEMBRANE PROTEIN ASSEMBLY FACTOR BAME"/>
    <property type="match status" value="1"/>
</dbReference>
<evidence type="ECO:0000256" key="3">
    <source>
        <dbReference type="ARBA" id="ARBA00023237"/>
    </source>
</evidence>
<dbReference type="GO" id="GO:0030674">
    <property type="term" value="F:protein-macromolecule adaptor activity"/>
    <property type="evidence" value="ECO:0007669"/>
    <property type="project" value="TreeGrafter"/>
</dbReference>
<feature type="region of interest" description="Disordered" evidence="5">
    <location>
        <begin position="100"/>
        <end position="164"/>
    </location>
</feature>
<evidence type="ECO:0000256" key="1">
    <source>
        <dbReference type="ARBA" id="ARBA00022729"/>
    </source>
</evidence>
<feature type="compositionally biased region" description="Basic and acidic residues" evidence="5">
    <location>
        <begin position="102"/>
        <end position="112"/>
    </location>
</feature>
<dbReference type="InterPro" id="IPR026592">
    <property type="entry name" value="BamE"/>
</dbReference>
<evidence type="ECO:0000313" key="8">
    <source>
        <dbReference type="Proteomes" id="UP000545386"/>
    </source>
</evidence>
<comment type="subunit">
    <text evidence="4">Part of the Bam complex.</text>
</comment>
<dbReference type="GO" id="GO:0051205">
    <property type="term" value="P:protein insertion into membrane"/>
    <property type="evidence" value="ECO:0007669"/>
    <property type="project" value="UniProtKB-UniRule"/>
</dbReference>
<feature type="compositionally biased region" description="Polar residues" evidence="5">
    <location>
        <begin position="154"/>
        <end position="164"/>
    </location>
</feature>
<dbReference type="InterPro" id="IPR037873">
    <property type="entry name" value="BamE-like"/>
</dbReference>
<dbReference type="Proteomes" id="UP000545386">
    <property type="component" value="Unassembled WGS sequence"/>
</dbReference>
<dbReference type="HAMAP" id="MF_00925">
    <property type="entry name" value="OM_assembly_BamE"/>
    <property type="match status" value="1"/>
</dbReference>
<evidence type="ECO:0000256" key="2">
    <source>
        <dbReference type="ARBA" id="ARBA00023136"/>
    </source>
</evidence>
<evidence type="ECO:0000256" key="5">
    <source>
        <dbReference type="SAM" id="MobiDB-lite"/>
    </source>
</evidence>
<evidence type="ECO:0000313" key="7">
    <source>
        <dbReference type="EMBL" id="MBC2769788.1"/>
    </source>
</evidence>
<proteinExistence type="inferred from homology"/>
<keyword evidence="3 4" id="KW-0998">Cell outer membrane</keyword>
<name>A0A842HQ90_9BURK</name>
<feature type="compositionally biased region" description="Basic and acidic residues" evidence="5">
    <location>
        <begin position="125"/>
        <end position="136"/>
    </location>
</feature>
<dbReference type="PANTHER" id="PTHR37482">
    <property type="entry name" value="OUTER MEMBRANE PROTEIN ASSEMBLY FACTOR BAME"/>
    <property type="match status" value="1"/>
</dbReference>
<organism evidence="7 8">
    <name type="scientific">Pusillimonas minor</name>
    <dbReference type="NCBI Taxonomy" id="2697024"/>
    <lineage>
        <taxon>Bacteria</taxon>
        <taxon>Pseudomonadati</taxon>
        <taxon>Pseudomonadota</taxon>
        <taxon>Betaproteobacteria</taxon>
        <taxon>Burkholderiales</taxon>
        <taxon>Alcaligenaceae</taxon>
        <taxon>Pusillimonas</taxon>
    </lineage>
</organism>
<comment type="caution">
    <text evidence="7">The sequence shown here is derived from an EMBL/GenBank/DDBJ whole genome shotgun (WGS) entry which is preliminary data.</text>
</comment>
<dbReference type="AlphaFoldDB" id="A0A842HQ90"/>
<evidence type="ECO:0000259" key="6">
    <source>
        <dbReference type="Pfam" id="PF04355"/>
    </source>
</evidence>
<dbReference type="GO" id="GO:1990063">
    <property type="term" value="C:Bam protein complex"/>
    <property type="evidence" value="ECO:0007669"/>
    <property type="project" value="TreeGrafter"/>
</dbReference>
<accession>A0A842HQ90</accession>
<feature type="domain" description="Outer membrane protein assembly factor BamE" evidence="6">
    <location>
        <begin position="29"/>
        <end position="97"/>
    </location>
</feature>
<comment type="similarity">
    <text evidence="4">Belongs to the BamE family.</text>
</comment>
<keyword evidence="1 4" id="KW-0732">Signal</keyword>
<comment type="subcellular location">
    <subcellularLocation>
        <location evidence="4">Cell outer membrane</location>
    </subcellularLocation>
</comment>
<evidence type="ECO:0000256" key="4">
    <source>
        <dbReference type="HAMAP-Rule" id="MF_00925"/>
    </source>
</evidence>
<sequence length="164" mass="18334">MAVGALALTLTACGGTKWGFPYRADVQQGNWVTAEQVARLEPGMTREQVRFILGTPTLQDIFRNDRWDYPYYNKPGYGEEEERKFTVWFDGDVLVRWAGDQMPDRQPFEKSDSGAGSAESAPEDADARKAAIERRAGPNTEVEINPERTPAAVIQSQPVSEPLR</sequence>
<gene>
    <name evidence="4" type="primary">bamE</name>
    <name evidence="7" type="ORF">GTU67_07665</name>
</gene>
<dbReference type="GO" id="GO:0043165">
    <property type="term" value="P:Gram-negative-bacterium-type cell outer membrane assembly"/>
    <property type="evidence" value="ECO:0007669"/>
    <property type="project" value="UniProtKB-UniRule"/>
</dbReference>